<evidence type="ECO:0000313" key="7">
    <source>
        <dbReference type="EMBL" id="OIR05442.1"/>
    </source>
</evidence>
<accession>A0A1J5SB59</accession>
<reference evidence="7" key="1">
    <citation type="submission" date="2016-10" db="EMBL/GenBank/DDBJ databases">
        <title>Sequence of Gallionella enrichment culture.</title>
        <authorList>
            <person name="Poehlein A."/>
            <person name="Muehling M."/>
            <person name="Daniel R."/>
        </authorList>
    </citation>
    <scope>NUCLEOTIDE SEQUENCE</scope>
</reference>
<evidence type="ECO:0000256" key="3">
    <source>
        <dbReference type="ARBA" id="ARBA00022692"/>
    </source>
</evidence>
<evidence type="ECO:0000256" key="1">
    <source>
        <dbReference type="ARBA" id="ARBA00004651"/>
    </source>
</evidence>
<keyword evidence="2" id="KW-1003">Cell membrane</keyword>
<dbReference type="EMBL" id="MLJW01000050">
    <property type="protein sequence ID" value="OIR05442.1"/>
    <property type="molecule type" value="Genomic_DNA"/>
</dbReference>
<evidence type="ECO:0000256" key="2">
    <source>
        <dbReference type="ARBA" id="ARBA00022475"/>
    </source>
</evidence>
<gene>
    <name evidence="7" type="ORF">GALL_124940</name>
</gene>
<evidence type="ECO:0000256" key="4">
    <source>
        <dbReference type="ARBA" id="ARBA00022989"/>
    </source>
</evidence>
<feature type="transmembrane region" description="Helical" evidence="6">
    <location>
        <begin position="47"/>
        <end position="66"/>
    </location>
</feature>
<name>A0A1J5SB59_9ZZZZ</name>
<feature type="transmembrane region" description="Helical" evidence="6">
    <location>
        <begin position="16"/>
        <end position="35"/>
    </location>
</feature>
<comment type="caution">
    <text evidence="7">The sequence shown here is derived from an EMBL/GenBank/DDBJ whole genome shotgun (WGS) entry which is preliminary data.</text>
</comment>
<dbReference type="InterPro" id="IPR005171">
    <property type="entry name" value="Cyt_c_oxidase_su4_prok"/>
</dbReference>
<proteinExistence type="predicted"/>
<organism evidence="7">
    <name type="scientific">mine drainage metagenome</name>
    <dbReference type="NCBI Taxonomy" id="410659"/>
    <lineage>
        <taxon>unclassified sequences</taxon>
        <taxon>metagenomes</taxon>
        <taxon>ecological metagenomes</taxon>
    </lineage>
</organism>
<sequence>MEHTAVAHHHDGKKEVIRVTIILTVLTIIELALGFAMMGMENQHLRLTIKGIIIILMLSKAFYIVGYFMHLKHEVKNLIMTIVVPLLIFIWFIFAFLYDGNSFNHLKNTYDPYKKELSTKKVEKKTEIKETKTEEIKKAVD</sequence>
<evidence type="ECO:0000256" key="5">
    <source>
        <dbReference type="ARBA" id="ARBA00023136"/>
    </source>
</evidence>
<protein>
    <recommendedName>
        <fullName evidence="8">Cytochrome c oxidase subunit IV</fullName>
    </recommendedName>
</protein>
<dbReference type="AlphaFoldDB" id="A0A1J5SB59"/>
<keyword evidence="4 6" id="KW-1133">Transmembrane helix</keyword>
<evidence type="ECO:0008006" key="8">
    <source>
        <dbReference type="Google" id="ProtNLM"/>
    </source>
</evidence>
<evidence type="ECO:0000256" key="6">
    <source>
        <dbReference type="SAM" id="Phobius"/>
    </source>
</evidence>
<feature type="transmembrane region" description="Helical" evidence="6">
    <location>
        <begin position="78"/>
        <end position="98"/>
    </location>
</feature>
<dbReference type="GO" id="GO:0005886">
    <property type="term" value="C:plasma membrane"/>
    <property type="evidence" value="ECO:0007669"/>
    <property type="project" value="UniProtKB-SubCell"/>
</dbReference>
<keyword evidence="3 6" id="KW-0812">Transmembrane</keyword>
<comment type="subcellular location">
    <subcellularLocation>
        <location evidence="1">Cell membrane</location>
        <topology evidence="1">Multi-pass membrane protein</topology>
    </subcellularLocation>
</comment>
<keyword evidence="5 6" id="KW-0472">Membrane</keyword>
<dbReference type="Pfam" id="PF03626">
    <property type="entry name" value="COX4_pro"/>
    <property type="match status" value="1"/>
</dbReference>